<dbReference type="Pfam" id="PF02771">
    <property type="entry name" value="Acyl-CoA_dh_N"/>
    <property type="match status" value="1"/>
</dbReference>
<keyword evidence="9" id="KW-0443">Lipid metabolism</keyword>
<dbReference type="PROSITE" id="PS00073">
    <property type="entry name" value="ACYL_COA_DH_2"/>
    <property type="match status" value="1"/>
</dbReference>
<dbReference type="FunFam" id="1.10.540.10:FF:000026">
    <property type="entry name" value="Acyl-CoA dehydrogenase medium chain"/>
    <property type="match status" value="1"/>
</dbReference>
<comment type="pathway">
    <text evidence="10">Amino-acid degradation; L-isoleucine degradation.</text>
</comment>
<comment type="cofactor">
    <cofactor evidence="1">
        <name>FAD</name>
        <dbReference type="ChEBI" id="CHEBI:57692"/>
    </cofactor>
</comment>
<sequence length="390" mass="42122">MTDLLTPAPSLTQLSEEERLFRASVRNFAETEIAPRVRDMEEQGAIPRALVDQLFDLGVMAIEIPETFGGAGGTFFLSVIAVEELSRVDPSVAVLVDVQNTLVVNALVKWGSVDVQQRFLTALAAGTIGAYALSEAGSGSDAFALKTRAVEDGDDYVLTGRKLWITNAKEAGLFIVFATIDPDAGHRGITAFLVEPDFPGFQVGQKEDKLGIRASSTCELLLDECRVPKANVLGKAGHGYKVAIETLNEGRIAIGAQMVGLAQAALNHAIAYVQERTQFGHAIGDFQAVQFQLAQAQTELEMARLGVYNAARLRDAGQTFLTEAAMAKLFSSQVAERATSLAIQLFGGVGYTRDYPVEKLFRDAKIGQIYEGTSNMQLQTIAKQVMQRKG</sequence>
<comment type="pathway">
    <text evidence="2">Lipid metabolism; mitochondrial fatty acid beta-oxidation.</text>
</comment>
<dbReference type="Pfam" id="PF02770">
    <property type="entry name" value="Acyl-CoA_dh_M"/>
    <property type="match status" value="1"/>
</dbReference>
<evidence type="ECO:0000256" key="12">
    <source>
        <dbReference type="ARBA" id="ARBA00048235"/>
    </source>
</evidence>
<dbReference type="Gene3D" id="1.10.540.10">
    <property type="entry name" value="Acyl-CoA dehydrogenase/oxidase, N-terminal domain"/>
    <property type="match status" value="1"/>
</dbReference>
<dbReference type="Pfam" id="PF00441">
    <property type="entry name" value="Acyl-CoA_dh_1"/>
    <property type="match status" value="1"/>
</dbReference>
<dbReference type="CDD" id="cd01158">
    <property type="entry name" value="SCAD_SBCAD"/>
    <property type="match status" value="1"/>
</dbReference>
<evidence type="ECO:0000256" key="2">
    <source>
        <dbReference type="ARBA" id="ARBA00005198"/>
    </source>
</evidence>
<evidence type="ECO:0000256" key="5">
    <source>
        <dbReference type="ARBA" id="ARBA00022630"/>
    </source>
</evidence>
<dbReference type="SUPFAM" id="SSF47203">
    <property type="entry name" value="Acyl-CoA dehydrogenase C-terminal domain-like"/>
    <property type="match status" value="1"/>
</dbReference>
<evidence type="ECO:0000256" key="6">
    <source>
        <dbReference type="ARBA" id="ARBA00022827"/>
    </source>
</evidence>
<evidence type="ECO:0000313" key="16">
    <source>
        <dbReference type="EMBL" id="SUZ53702.1"/>
    </source>
</evidence>
<keyword evidence="8" id="KW-0560">Oxidoreductase</keyword>
<dbReference type="GO" id="GO:0005739">
    <property type="term" value="C:mitochondrion"/>
    <property type="evidence" value="ECO:0007669"/>
    <property type="project" value="TreeGrafter"/>
</dbReference>
<dbReference type="Gene3D" id="2.40.110.10">
    <property type="entry name" value="Butyryl-CoA Dehydrogenase, subunit A, domain 2"/>
    <property type="match status" value="1"/>
</dbReference>
<comment type="similarity">
    <text evidence="3">Belongs to the acyl-CoA dehydrogenase family.</text>
</comment>
<evidence type="ECO:0000256" key="3">
    <source>
        <dbReference type="ARBA" id="ARBA00009347"/>
    </source>
</evidence>
<dbReference type="PIRSF" id="PIRSF016578">
    <property type="entry name" value="HsaA"/>
    <property type="match status" value="1"/>
</dbReference>
<dbReference type="Gene3D" id="1.20.140.10">
    <property type="entry name" value="Butyryl-CoA Dehydrogenase, subunit A, domain 3"/>
    <property type="match status" value="1"/>
</dbReference>
<dbReference type="PANTHER" id="PTHR43884:SF1">
    <property type="entry name" value="SHORT_BRANCHED CHAIN SPECIFIC ACYL-COA DEHYDROGENASE, MITOCHONDRIAL"/>
    <property type="match status" value="1"/>
</dbReference>
<name>A0A381NGI9_9ZZZZ</name>
<dbReference type="GO" id="GO:0006631">
    <property type="term" value="P:fatty acid metabolic process"/>
    <property type="evidence" value="ECO:0007669"/>
    <property type="project" value="UniProtKB-KW"/>
</dbReference>
<keyword evidence="7" id="KW-0276">Fatty acid metabolism</keyword>
<dbReference type="InterPro" id="IPR009100">
    <property type="entry name" value="AcylCoA_DH/oxidase_NM_dom_sf"/>
</dbReference>
<dbReference type="FunFam" id="1.20.140.10:FF:000002">
    <property type="entry name" value="Acyl-CoA dehydrogenase short/branched chain"/>
    <property type="match status" value="1"/>
</dbReference>
<proteinExistence type="inferred from homology"/>
<keyword evidence="6" id="KW-0274">FAD</keyword>
<comment type="subunit">
    <text evidence="4">Homotetramer.</text>
</comment>
<dbReference type="EMBL" id="UINC01000344">
    <property type="protein sequence ID" value="SUZ53702.1"/>
    <property type="molecule type" value="Genomic_DNA"/>
</dbReference>
<dbReference type="InterPro" id="IPR036250">
    <property type="entry name" value="AcylCo_DH-like_C"/>
</dbReference>
<feature type="domain" description="Acyl-CoA oxidase/dehydrogenase middle" evidence="14">
    <location>
        <begin position="130"/>
        <end position="225"/>
    </location>
</feature>
<evidence type="ECO:0000259" key="13">
    <source>
        <dbReference type="Pfam" id="PF00441"/>
    </source>
</evidence>
<protein>
    <recommendedName>
        <fullName evidence="11">short-chain 2-methylacyl-CoA dehydrogenase</fullName>
        <ecNumber evidence="11">1.3.8.5</ecNumber>
    </recommendedName>
</protein>
<keyword evidence="5" id="KW-0285">Flavoprotein</keyword>
<dbReference type="SUPFAM" id="SSF56645">
    <property type="entry name" value="Acyl-CoA dehydrogenase NM domain-like"/>
    <property type="match status" value="1"/>
</dbReference>
<accession>A0A381NGI9</accession>
<dbReference type="InterPro" id="IPR009075">
    <property type="entry name" value="AcylCo_DH/oxidase_C"/>
</dbReference>
<evidence type="ECO:0000256" key="4">
    <source>
        <dbReference type="ARBA" id="ARBA00011881"/>
    </source>
</evidence>
<dbReference type="GO" id="GO:0003853">
    <property type="term" value="F:short-chain 2-methyl fatty acyl-CoA dehydrogenase activity"/>
    <property type="evidence" value="ECO:0007669"/>
    <property type="project" value="UniProtKB-EC"/>
</dbReference>
<dbReference type="InterPro" id="IPR006089">
    <property type="entry name" value="Acyl-CoA_DH_CS"/>
</dbReference>
<dbReference type="FunFam" id="2.40.110.10:FF:000001">
    <property type="entry name" value="Acyl-CoA dehydrogenase, mitochondrial"/>
    <property type="match status" value="1"/>
</dbReference>
<dbReference type="InterPro" id="IPR037069">
    <property type="entry name" value="AcylCoA_DH/ox_N_sf"/>
</dbReference>
<dbReference type="AlphaFoldDB" id="A0A381NGI9"/>
<reference evidence="16" key="1">
    <citation type="submission" date="2018-05" db="EMBL/GenBank/DDBJ databases">
        <authorList>
            <person name="Lanie J.A."/>
            <person name="Ng W.-L."/>
            <person name="Kazmierczak K.M."/>
            <person name="Andrzejewski T.M."/>
            <person name="Davidsen T.M."/>
            <person name="Wayne K.J."/>
            <person name="Tettelin H."/>
            <person name="Glass J.I."/>
            <person name="Rusch D."/>
            <person name="Podicherti R."/>
            <person name="Tsui H.-C.T."/>
            <person name="Winkler M.E."/>
        </authorList>
    </citation>
    <scope>NUCLEOTIDE SEQUENCE</scope>
</reference>
<evidence type="ECO:0000256" key="9">
    <source>
        <dbReference type="ARBA" id="ARBA00023098"/>
    </source>
</evidence>
<dbReference type="PROSITE" id="PS00072">
    <property type="entry name" value="ACYL_COA_DH_1"/>
    <property type="match status" value="1"/>
</dbReference>
<evidence type="ECO:0000256" key="8">
    <source>
        <dbReference type="ARBA" id="ARBA00023002"/>
    </source>
</evidence>
<dbReference type="InterPro" id="IPR046373">
    <property type="entry name" value="Acyl-CoA_Oxase/DH_mid-dom_sf"/>
</dbReference>
<evidence type="ECO:0000256" key="10">
    <source>
        <dbReference type="ARBA" id="ARBA00037895"/>
    </source>
</evidence>
<feature type="domain" description="Acyl-CoA dehydrogenase/oxidase C-terminal" evidence="13">
    <location>
        <begin position="237"/>
        <end position="385"/>
    </location>
</feature>
<feature type="domain" description="Acyl-CoA dehydrogenase/oxidase N-terminal" evidence="15">
    <location>
        <begin position="15"/>
        <end position="126"/>
    </location>
</feature>
<dbReference type="EC" id="1.3.8.5" evidence="11"/>
<dbReference type="PANTHER" id="PTHR43884">
    <property type="entry name" value="ACYL-COA DEHYDROGENASE"/>
    <property type="match status" value="1"/>
</dbReference>
<evidence type="ECO:0000256" key="11">
    <source>
        <dbReference type="ARBA" id="ARBA00039036"/>
    </source>
</evidence>
<gene>
    <name evidence="16" type="ORF">METZ01_LOCUS6556</name>
</gene>
<comment type="catalytic activity">
    <reaction evidence="12">
        <text>2-methylbutanoyl-CoA + oxidized [electron-transfer flavoprotein] + H(+) = (2E)-2-methylbut-2-enoyl-CoA + reduced [electron-transfer flavoprotein]</text>
        <dbReference type="Rhea" id="RHEA:43780"/>
        <dbReference type="Rhea" id="RHEA-COMP:10685"/>
        <dbReference type="Rhea" id="RHEA-COMP:10686"/>
        <dbReference type="ChEBI" id="CHEBI:15378"/>
        <dbReference type="ChEBI" id="CHEBI:57336"/>
        <dbReference type="ChEBI" id="CHEBI:57337"/>
        <dbReference type="ChEBI" id="CHEBI:57692"/>
        <dbReference type="ChEBI" id="CHEBI:58307"/>
        <dbReference type="EC" id="1.3.8.5"/>
    </reaction>
    <physiologicalReaction direction="left-to-right" evidence="12">
        <dbReference type="Rhea" id="RHEA:43781"/>
    </physiologicalReaction>
</comment>
<evidence type="ECO:0000256" key="1">
    <source>
        <dbReference type="ARBA" id="ARBA00001974"/>
    </source>
</evidence>
<dbReference type="InterPro" id="IPR006091">
    <property type="entry name" value="Acyl-CoA_Oxase/DH_mid-dom"/>
</dbReference>
<dbReference type="GO" id="GO:0050660">
    <property type="term" value="F:flavin adenine dinucleotide binding"/>
    <property type="evidence" value="ECO:0007669"/>
    <property type="project" value="InterPro"/>
</dbReference>
<evidence type="ECO:0000259" key="15">
    <source>
        <dbReference type="Pfam" id="PF02771"/>
    </source>
</evidence>
<organism evidence="16">
    <name type="scientific">marine metagenome</name>
    <dbReference type="NCBI Taxonomy" id="408172"/>
    <lineage>
        <taxon>unclassified sequences</taxon>
        <taxon>metagenomes</taxon>
        <taxon>ecological metagenomes</taxon>
    </lineage>
</organism>
<dbReference type="InterPro" id="IPR013786">
    <property type="entry name" value="AcylCoA_DH/ox_N"/>
</dbReference>
<evidence type="ECO:0000256" key="7">
    <source>
        <dbReference type="ARBA" id="ARBA00022832"/>
    </source>
</evidence>
<evidence type="ECO:0000259" key="14">
    <source>
        <dbReference type="Pfam" id="PF02770"/>
    </source>
</evidence>